<feature type="transmembrane region" description="Helical" evidence="2">
    <location>
        <begin position="77"/>
        <end position="97"/>
    </location>
</feature>
<dbReference type="Proteomes" id="UP000217199">
    <property type="component" value="Unassembled WGS sequence"/>
</dbReference>
<feature type="transmembrane region" description="Helical" evidence="2">
    <location>
        <begin position="152"/>
        <end position="172"/>
    </location>
</feature>
<evidence type="ECO:0000313" key="5">
    <source>
        <dbReference type="Proteomes" id="UP000217199"/>
    </source>
</evidence>
<reference evidence="4 5" key="1">
    <citation type="journal article" date="2017" name="Mol. Ecol.">
        <title>Comparative and population genomic landscape of Phellinus noxius: A hypervariable fungus causing root rot in trees.</title>
        <authorList>
            <person name="Chung C.L."/>
            <person name="Lee T.J."/>
            <person name="Akiba M."/>
            <person name="Lee H.H."/>
            <person name="Kuo T.H."/>
            <person name="Liu D."/>
            <person name="Ke H.M."/>
            <person name="Yokoi T."/>
            <person name="Roa M.B."/>
            <person name="Lu M.J."/>
            <person name="Chang Y.Y."/>
            <person name="Ann P.J."/>
            <person name="Tsai J.N."/>
            <person name="Chen C.Y."/>
            <person name="Tzean S.S."/>
            <person name="Ota Y."/>
            <person name="Hattori T."/>
            <person name="Sahashi N."/>
            <person name="Liou R.F."/>
            <person name="Kikuchi T."/>
            <person name="Tsai I.J."/>
        </authorList>
    </citation>
    <scope>NUCLEOTIDE SEQUENCE [LARGE SCALE GENOMIC DNA]</scope>
    <source>
        <strain evidence="4 5">FFPRI411160</strain>
    </source>
</reference>
<evidence type="ECO:0000313" key="4">
    <source>
        <dbReference type="EMBL" id="PAV17184.1"/>
    </source>
</evidence>
<keyword evidence="5" id="KW-1185">Reference proteome</keyword>
<organism evidence="4 5">
    <name type="scientific">Pyrrhoderma noxium</name>
    <dbReference type="NCBI Taxonomy" id="2282107"/>
    <lineage>
        <taxon>Eukaryota</taxon>
        <taxon>Fungi</taxon>
        <taxon>Dikarya</taxon>
        <taxon>Basidiomycota</taxon>
        <taxon>Agaricomycotina</taxon>
        <taxon>Agaricomycetes</taxon>
        <taxon>Hymenochaetales</taxon>
        <taxon>Hymenochaetaceae</taxon>
        <taxon>Pyrrhoderma</taxon>
    </lineage>
</organism>
<name>A0A286UCD9_9AGAM</name>
<feature type="region of interest" description="Disordered" evidence="1">
    <location>
        <begin position="375"/>
        <end position="410"/>
    </location>
</feature>
<dbReference type="Pfam" id="PF20152">
    <property type="entry name" value="DUF6534"/>
    <property type="match status" value="1"/>
</dbReference>
<feature type="transmembrane region" description="Helical" evidence="2">
    <location>
        <begin position="266"/>
        <end position="286"/>
    </location>
</feature>
<proteinExistence type="predicted"/>
<evidence type="ECO:0000256" key="1">
    <source>
        <dbReference type="SAM" id="MobiDB-lite"/>
    </source>
</evidence>
<evidence type="ECO:0000259" key="3">
    <source>
        <dbReference type="Pfam" id="PF20152"/>
    </source>
</evidence>
<feature type="transmembrane region" description="Helical" evidence="2">
    <location>
        <begin position="229"/>
        <end position="254"/>
    </location>
</feature>
<keyword evidence="2" id="KW-0472">Membrane</keyword>
<protein>
    <recommendedName>
        <fullName evidence="3">DUF6534 domain-containing protein</fullName>
    </recommendedName>
</protein>
<keyword evidence="2" id="KW-0812">Transmembrane</keyword>
<keyword evidence="2" id="KW-1133">Transmembrane helix</keyword>
<dbReference type="STRING" id="2282107.A0A286UCD9"/>
<gene>
    <name evidence="4" type="ORF">PNOK_0724800</name>
</gene>
<dbReference type="PANTHER" id="PTHR40465">
    <property type="entry name" value="CHROMOSOME 1, WHOLE GENOME SHOTGUN SEQUENCE"/>
    <property type="match status" value="1"/>
</dbReference>
<feature type="transmembrane region" description="Helical" evidence="2">
    <location>
        <begin position="192"/>
        <end position="214"/>
    </location>
</feature>
<accession>A0A286UCD9</accession>
<dbReference type="OrthoDB" id="3155837at2759"/>
<dbReference type="InParanoid" id="A0A286UCD9"/>
<dbReference type="PANTHER" id="PTHR40465:SF1">
    <property type="entry name" value="DUF6534 DOMAIN-CONTAINING PROTEIN"/>
    <property type="match status" value="1"/>
</dbReference>
<dbReference type="InterPro" id="IPR045339">
    <property type="entry name" value="DUF6534"/>
</dbReference>
<evidence type="ECO:0000256" key="2">
    <source>
        <dbReference type="SAM" id="Phobius"/>
    </source>
</evidence>
<feature type="transmembrane region" description="Helical" evidence="2">
    <location>
        <begin position="126"/>
        <end position="145"/>
    </location>
</feature>
<dbReference type="AlphaFoldDB" id="A0A286UCD9"/>
<dbReference type="EMBL" id="NBII01000007">
    <property type="protein sequence ID" value="PAV17184.1"/>
    <property type="molecule type" value="Genomic_DNA"/>
</dbReference>
<sequence>MSDLLDKFTTAELASLFIGPSLVLVFCQTVETGVIIGQFITFWSNISSAHETFDVQNKIRNNGSLTSSTRLPKERGLMMMVSIYVLAITLVQTSFAISDGFSNLVDSFGKLPDALMVHPLTKLQSLINMLLSLPVQSFFIWRCWLLTQKNRYLLFLMISLLISYVVLSIVLVSKHLALSEDQVVLKSTTLSVSTLAIPAVLDLLLSGILFTYLFRSSFVVVSKRFKKTLYALIIIVWEAAFPPCACAIISIVLFLDYKFKPWSMTFQAILGQLYVISFFVTLNGFLSVRRKELGTAPPTALGPGWGNVMHSRQESYVDGQRSLDVAITVDVQTTHDPSDPVGSTVARSLSSRITRPLKNGRRSVHLARVPESLSFQLSRKGGRDDQPNDEESDVKYAGDDSFNVVGSTKD</sequence>
<feature type="domain" description="DUF6534" evidence="3">
    <location>
        <begin position="199"/>
        <end position="283"/>
    </location>
</feature>
<comment type="caution">
    <text evidence="4">The sequence shown here is derived from an EMBL/GenBank/DDBJ whole genome shotgun (WGS) entry which is preliminary data.</text>
</comment>